<accession>A0AAN7WU77</accession>
<dbReference type="SUPFAM" id="SSF46934">
    <property type="entry name" value="UBA-like"/>
    <property type="match status" value="1"/>
</dbReference>
<gene>
    <name evidence="3" type="ORF">RI543_000082</name>
</gene>
<dbReference type="Pfam" id="PF13899">
    <property type="entry name" value="Thioredoxin_7"/>
    <property type="match status" value="1"/>
</dbReference>
<dbReference type="InterPro" id="IPR006577">
    <property type="entry name" value="UAS"/>
</dbReference>
<dbReference type="InterPro" id="IPR001012">
    <property type="entry name" value="UBX_dom"/>
</dbReference>
<dbReference type="GO" id="GO:0043161">
    <property type="term" value="P:proteasome-mediated ubiquitin-dependent protein catabolic process"/>
    <property type="evidence" value="ECO:0007669"/>
    <property type="project" value="TreeGrafter"/>
</dbReference>
<dbReference type="Gene3D" id="3.40.30.10">
    <property type="entry name" value="Glutaredoxin"/>
    <property type="match status" value="1"/>
</dbReference>
<organism evidence="3 4">
    <name type="scientific">Arxiozyma heterogenica</name>
    <dbReference type="NCBI Taxonomy" id="278026"/>
    <lineage>
        <taxon>Eukaryota</taxon>
        <taxon>Fungi</taxon>
        <taxon>Dikarya</taxon>
        <taxon>Ascomycota</taxon>
        <taxon>Saccharomycotina</taxon>
        <taxon>Saccharomycetes</taxon>
        <taxon>Saccharomycetales</taxon>
        <taxon>Saccharomycetaceae</taxon>
        <taxon>Arxiozyma</taxon>
    </lineage>
</organism>
<dbReference type="PANTHER" id="PTHR23322:SF6">
    <property type="entry name" value="UBX DOMAIN-CONTAINING PROTEIN 7"/>
    <property type="match status" value="1"/>
</dbReference>
<proteinExistence type="predicted"/>
<evidence type="ECO:0000313" key="3">
    <source>
        <dbReference type="EMBL" id="KAK5782158.1"/>
    </source>
</evidence>
<name>A0AAN7WU77_9SACH</name>
<dbReference type="CDD" id="cd02958">
    <property type="entry name" value="UAS"/>
    <property type="match status" value="1"/>
</dbReference>
<evidence type="ECO:0000259" key="2">
    <source>
        <dbReference type="PROSITE" id="PS50033"/>
    </source>
</evidence>
<protein>
    <recommendedName>
        <fullName evidence="2">UBX domain-containing protein</fullName>
    </recommendedName>
</protein>
<dbReference type="SMART" id="SM00594">
    <property type="entry name" value="UAS"/>
    <property type="match status" value="1"/>
</dbReference>
<dbReference type="InterPro" id="IPR050730">
    <property type="entry name" value="UBX_domain-protein"/>
</dbReference>
<dbReference type="EMBL" id="JAWIZZ010000006">
    <property type="protein sequence ID" value="KAK5782158.1"/>
    <property type="molecule type" value="Genomic_DNA"/>
</dbReference>
<dbReference type="InterPro" id="IPR029071">
    <property type="entry name" value="Ubiquitin-like_domsf"/>
</dbReference>
<dbReference type="Gene3D" id="1.10.8.10">
    <property type="entry name" value="DNA helicase RuvA subunit, C-terminal domain"/>
    <property type="match status" value="1"/>
</dbReference>
<dbReference type="PANTHER" id="PTHR23322">
    <property type="entry name" value="FAS-ASSOCIATED PROTEIN"/>
    <property type="match status" value="1"/>
</dbReference>
<evidence type="ECO:0000256" key="1">
    <source>
        <dbReference type="SAM" id="MobiDB-lite"/>
    </source>
</evidence>
<dbReference type="InterPro" id="IPR009060">
    <property type="entry name" value="UBA-like_sf"/>
</dbReference>
<dbReference type="SUPFAM" id="SSF52833">
    <property type="entry name" value="Thioredoxin-like"/>
    <property type="match status" value="1"/>
</dbReference>
<sequence length="506" mass="58109">MSQDLDNFMAITDCQDSQLAQSFIEMGNGDLNTAISLYFEHGTSHNTNPITTTALDTSNDAAMAESFQNEENVREPMQFRQEVLTESSPSTGLIYGGIGGSFQPLTNVRDMFDTSRPVGVFNQRLENHDYYNSADDNDNITNQSDSDSNSNSDSDLNSSNDSDEYEYVEEPVMEIDEDGNIQESLRLVKKLKTYSKEERLARLFRPPFEIMAKLTLDGARAKGRRPGKMKWIMINIQDNGIFQCQALNRDVWSSKRIRKIIKKKFIFLQYQFESRMAQQYLNYYNLRDKDLLPHIAILDPMTGERLKQWNTYLPTEDQFLNEINKFLNEYSLDPTASNPIMKEPTPELDPTTLTEEQQMDMAIRQSLNIDNNSNRKLSIKDIDTDENRHKDADEDSTIGIAHNADLFDSIKATEHKEPENQPGITTRLQIRTGDGKRFIRRFNIKTDTVRTIYEVIKSEMPGYESCHFILSDHQRNNLIEKLDQSIEDAGLKNSSLLLETATNDDE</sequence>
<dbReference type="SUPFAM" id="SSF54236">
    <property type="entry name" value="Ubiquitin-like"/>
    <property type="match status" value="1"/>
</dbReference>
<reference evidence="4" key="1">
    <citation type="submission" date="2023-07" db="EMBL/GenBank/DDBJ databases">
        <title>A draft genome of Kazachstania heterogenica Y-27499.</title>
        <authorList>
            <person name="Donic C."/>
            <person name="Kralova J.S."/>
            <person name="Fidel L."/>
            <person name="Ben-Dor S."/>
            <person name="Jung S."/>
        </authorList>
    </citation>
    <scope>NUCLEOTIDE SEQUENCE [LARGE SCALE GENOMIC DNA]</scope>
    <source>
        <strain evidence="4">Y27499</strain>
    </source>
</reference>
<evidence type="ECO:0000313" key="4">
    <source>
        <dbReference type="Proteomes" id="UP001306508"/>
    </source>
</evidence>
<dbReference type="CDD" id="cd01767">
    <property type="entry name" value="UBX"/>
    <property type="match status" value="1"/>
</dbReference>
<dbReference type="PROSITE" id="PS50033">
    <property type="entry name" value="UBX"/>
    <property type="match status" value="1"/>
</dbReference>
<keyword evidence="4" id="KW-1185">Reference proteome</keyword>
<dbReference type="InterPro" id="IPR036249">
    <property type="entry name" value="Thioredoxin-like_sf"/>
</dbReference>
<feature type="region of interest" description="Disordered" evidence="1">
    <location>
        <begin position="130"/>
        <end position="164"/>
    </location>
</feature>
<dbReference type="GO" id="GO:0043130">
    <property type="term" value="F:ubiquitin binding"/>
    <property type="evidence" value="ECO:0007669"/>
    <property type="project" value="TreeGrafter"/>
</dbReference>
<feature type="compositionally biased region" description="Low complexity" evidence="1">
    <location>
        <begin position="139"/>
        <end position="160"/>
    </location>
</feature>
<dbReference type="Pfam" id="PF14555">
    <property type="entry name" value="UBA_4"/>
    <property type="match status" value="1"/>
</dbReference>
<dbReference type="GO" id="GO:0005634">
    <property type="term" value="C:nucleus"/>
    <property type="evidence" value="ECO:0007669"/>
    <property type="project" value="TreeGrafter"/>
</dbReference>
<dbReference type="Proteomes" id="UP001306508">
    <property type="component" value="Unassembled WGS sequence"/>
</dbReference>
<dbReference type="Pfam" id="PF00789">
    <property type="entry name" value="UBX"/>
    <property type="match status" value="1"/>
</dbReference>
<dbReference type="Gene3D" id="3.10.20.90">
    <property type="entry name" value="Phosphatidylinositol 3-kinase Catalytic Subunit, Chain A, domain 1"/>
    <property type="match status" value="1"/>
</dbReference>
<dbReference type="AlphaFoldDB" id="A0AAN7WU77"/>
<dbReference type="SMART" id="SM00166">
    <property type="entry name" value="UBX"/>
    <property type="match status" value="1"/>
</dbReference>
<feature type="domain" description="UBX" evidence="2">
    <location>
        <begin position="421"/>
        <end position="499"/>
    </location>
</feature>
<comment type="caution">
    <text evidence="3">The sequence shown here is derived from an EMBL/GenBank/DDBJ whole genome shotgun (WGS) entry which is preliminary data.</text>
</comment>